<dbReference type="Gene3D" id="3.40.50.10320">
    <property type="entry name" value="LmbE-like"/>
    <property type="match status" value="1"/>
</dbReference>
<feature type="region of interest" description="Disordered" evidence="1">
    <location>
        <begin position="44"/>
        <end position="63"/>
    </location>
</feature>
<dbReference type="InterPro" id="IPR003737">
    <property type="entry name" value="GlcNAc_PI_deacetylase-related"/>
</dbReference>
<name>A0A6J6YTZ0_9ZZZZ</name>
<dbReference type="GO" id="GO:0016811">
    <property type="term" value="F:hydrolase activity, acting on carbon-nitrogen (but not peptide) bonds, in linear amides"/>
    <property type="evidence" value="ECO:0007669"/>
    <property type="project" value="TreeGrafter"/>
</dbReference>
<dbReference type="Pfam" id="PF02585">
    <property type="entry name" value="PIG-L"/>
    <property type="match status" value="1"/>
</dbReference>
<proteinExistence type="predicted"/>
<dbReference type="PANTHER" id="PTHR12993">
    <property type="entry name" value="N-ACETYLGLUCOSAMINYL-PHOSPHATIDYLINOSITOL DE-N-ACETYLASE-RELATED"/>
    <property type="match status" value="1"/>
</dbReference>
<accession>A0A6J6YTZ0</accession>
<sequence length="267" mass="29027">MSTLVCFHAHPDDEAISTGGTIARAAAEGHRVVLVVATGGEWGETPADLSDGETLADRRRRETDDSARALGLHRVVWLGYEDSGMTGWDQNANAGSFHLAPLDEAAERLAAVLREEDADVLTIYDWHGVYGHPDHVKVYRVGVRAAEIAGTAKVLEATMNRELIVELQRAAAQMADNGATVDQDFDPEAPADDGNPFGSLAHEITLAVDVKEYLAQKRAALGCHRSQISETSFFAQMPEEVFALAFGTEWFIERGVSTDAPQHGWIF</sequence>
<protein>
    <submittedName>
        <fullName evidence="2">Unannotated protein</fullName>
    </submittedName>
</protein>
<evidence type="ECO:0000256" key="1">
    <source>
        <dbReference type="SAM" id="MobiDB-lite"/>
    </source>
</evidence>
<dbReference type="SUPFAM" id="SSF102588">
    <property type="entry name" value="LmbE-like"/>
    <property type="match status" value="1"/>
</dbReference>
<dbReference type="InterPro" id="IPR024078">
    <property type="entry name" value="LmbE-like_dom_sf"/>
</dbReference>
<organism evidence="2">
    <name type="scientific">freshwater metagenome</name>
    <dbReference type="NCBI Taxonomy" id="449393"/>
    <lineage>
        <taxon>unclassified sequences</taxon>
        <taxon>metagenomes</taxon>
        <taxon>ecological metagenomes</taxon>
    </lineage>
</organism>
<reference evidence="2" key="1">
    <citation type="submission" date="2020-05" db="EMBL/GenBank/DDBJ databases">
        <authorList>
            <person name="Chiriac C."/>
            <person name="Salcher M."/>
            <person name="Ghai R."/>
            <person name="Kavagutti S V."/>
        </authorList>
    </citation>
    <scope>NUCLEOTIDE SEQUENCE</scope>
</reference>
<dbReference type="AlphaFoldDB" id="A0A6J6YTZ0"/>
<dbReference type="PANTHER" id="PTHR12993:SF26">
    <property type="entry name" value="1D-MYO-INOSITOL 2-ACETAMIDO-2-DEOXY-ALPHA-D-GLUCOPYRANOSIDE DEACETYLASE"/>
    <property type="match status" value="1"/>
</dbReference>
<evidence type="ECO:0000313" key="2">
    <source>
        <dbReference type="EMBL" id="CAB4812940.1"/>
    </source>
</evidence>
<dbReference type="EMBL" id="CAFBON010000314">
    <property type="protein sequence ID" value="CAB5009290.1"/>
    <property type="molecule type" value="Genomic_DNA"/>
</dbReference>
<dbReference type="EMBL" id="CAFAAJ010000117">
    <property type="protein sequence ID" value="CAB4812940.1"/>
    <property type="molecule type" value="Genomic_DNA"/>
</dbReference>
<evidence type="ECO:0000313" key="3">
    <source>
        <dbReference type="EMBL" id="CAB5009290.1"/>
    </source>
</evidence>
<gene>
    <name evidence="2" type="ORF">UFOPK3001_01676</name>
    <name evidence="3" type="ORF">UFOPK3954_02222</name>
</gene>